<keyword evidence="1" id="KW-0238">DNA-binding</keyword>
<dbReference type="NCBIfam" id="TIGR01766">
    <property type="entry name" value="IS200/IS605 family accessory protein TnpB-like domain"/>
    <property type="match status" value="1"/>
</dbReference>
<reference evidence="4 5" key="1">
    <citation type="submission" date="2016-10" db="EMBL/GenBank/DDBJ databases">
        <authorList>
            <person name="de Groot N.N."/>
        </authorList>
    </citation>
    <scope>NUCLEOTIDE SEQUENCE [LARGE SCALE GENOMIC DNA]</scope>
    <source>
        <strain evidence="4 5">DSM 569</strain>
    </source>
</reference>
<proteinExistence type="predicted"/>
<dbReference type="GO" id="GO:0003677">
    <property type="term" value="F:DNA binding"/>
    <property type="evidence" value="ECO:0007669"/>
    <property type="project" value="UniProtKB-KW"/>
</dbReference>
<evidence type="ECO:0000259" key="3">
    <source>
        <dbReference type="Pfam" id="PF07282"/>
    </source>
</evidence>
<feature type="coiled-coil region" evidence="2">
    <location>
        <begin position="331"/>
        <end position="367"/>
    </location>
</feature>
<dbReference type="NCBIfam" id="NF040570">
    <property type="entry name" value="guided_TnpB"/>
    <property type="match status" value="1"/>
</dbReference>
<evidence type="ECO:0000313" key="4">
    <source>
        <dbReference type="EMBL" id="SDF79154.1"/>
    </source>
</evidence>
<dbReference type="RefSeq" id="WP_074592510.1">
    <property type="nucleotide sequence ID" value="NZ_FNBS01000024.1"/>
</dbReference>
<dbReference type="AlphaFoldDB" id="A0A1G7NYT7"/>
<evidence type="ECO:0000256" key="1">
    <source>
        <dbReference type="ARBA" id="ARBA00023125"/>
    </source>
</evidence>
<keyword evidence="2" id="KW-0175">Coiled coil</keyword>
<organism evidence="4 5">
    <name type="scientific">Thermoanaerobacter thermohydrosulfuricus</name>
    <name type="common">Clostridium thermohydrosulfuricum</name>
    <dbReference type="NCBI Taxonomy" id="1516"/>
    <lineage>
        <taxon>Bacteria</taxon>
        <taxon>Bacillati</taxon>
        <taxon>Bacillota</taxon>
        <taxon>Clostridia</taxon>
        <taxon>Thermoanaerobacterales</taxon>
        <taxon>Thermoanaerobacteraceae</taxon>
        <taxon>Thermoanaerobacter</taxon>
    </lineage>
</organism>
<name>A0A1G7NYT7_THETY</name>
<feature type="domain" description="Cas12f1-like TNB" evidence="3">
    <location>
        <begin position="433"/>
        <end position="497"/>
    </location>
</feature>
<evidence type="ECO:0000256" key="2">
    <source>
        <dbReference type="SAM" id="Coils"/>
    </source>
</evidence>
<evidence type="ECO:0000313" key="5">
    <source>
        <dbReference type="Proteomes" id="UP000183404"/>
    </source>
</evidence>
<dbReference type="Pfam" id="PF07282">
    <property type="entry name" value="Cas12f1-like_TNB"/>
    <property type="match status" value="1"/>
</dbReference>
<gene>
    <name evidence="4" type="ORF">SAMN04244560_01237</name>
</gene>
<dbReference type="InterPro" id="IPR010095">
    <property type="entry name" value="Cas12f1-like_TNB"/>
</dbReference>
<accession>A0A1G7NYT7</accession>
<dbReference type="EMBL" id="FNBS01000024">
    <property type="protein sequence ID" value="SDF79154.1"/>
    <property type="molecule type" value="Genomic_DNA"/>
</dbReference>
<dbReference type="Proteomes" id="UP000183404">
    <property type="component" value="Unassembled WGS sequence"/>
</dbReference>
<protein>
    <submittedName>
        <fullName evidence="4">Transposase, IS605 OrfB family, central region</fullName>
    </submittedName>
</protein>
<sequence length="547" mass="64496">MSKVTKSVFLYGEPTQAKREKIEEMKYLYTDLINTYIELLVKDKNLYLPIFLNNSKDSQIRQFEKNNRKQNGLNKLGSALGQNAIDHAVKELHNHFIRIRNYMYSLYFNKGDISNFVSSITLLNASICDLDPQKELLKNIEKITNILNDIENKTIKEKYQKQLEYYNELLNMLKTHTKQEIEEMKSIIRMTFFEELTARKLPYIKEAPIQLDTRLCEIEKAQNIKADYVIRVKTLERGKWIEIPLTTSKNSKRRLNQYKNGSPTIKILKNGLIKVAIPITKKTHTYEYKEIIGVDAGETDLIHTSENKVYGSFKYLSEKYDKTVIPKLANRSKLRALMKKYKKELKSETNEQRKEKLRRKINNINKMLQGRKTLNRVLKSYNHAVQMEIARAVKEFINDIKNEKVLIVMEDLNILEFDRGKKRNRYDSNWAKGKLLQKLQETLDWDGKKHKEVEPAYTSQECPICHNVDKKNRNGKHFKCTYCGYESDADYVAALNIKARAEDKEIEEIVEEYRYNKKERHKAIKELIKNRHREYLDSVAQAQARAI</sequence>